<evidence type="ECO:0000313" key="2">
    <source>
        <dbReference type="EMBL" id="EMA31398.1"/>
    </source>
</evidence>
<feature type="transmembrane region" description="Helical" evidence="1">
    <location>
        <begin position="43"/>
        <end position="62"/>
    </location>
</feature>
<organism evidence="2 3">
    <name type="scientific">Halobiforma nitratireducens JCM 10879</name>
    <dbReference type="NCBI Taxonomy" id="1227454"/>
    <lineage>
        <taxon>Archaea</taxon>
        <taxon>Methanobacteriati</taxon>
        <taxon>Methanobacteriota</taxon>
        <taxon>Stenosarchaea group</taxon>
        <taxon>Halobacteria</taxon>
        <taxon>Halobacteriales</taxon>
        <taxon>Natrialbaceae</taxon>
        <taxon>Halobiforma</taxon>
    </lineage>
</organism>
<keyword evidence="3" id="KW-1185">Reference proteome</keyword>
<feature type="transmembrane region" description="Helical" evidence="1">
    <location>
        <begin position="105"/>
        <end position="124"/>
    </location>
</feature>
<name>M0LE61_9EURY</name>
<dbReference type="EMBL" id="AOMA01000160">
    <property type="protein sequence ID" value="EMA31398.1"/>
    <property type="molecule type" value="Genomic_DNA"/>
</dbReference>
<keyword evidence="1" id="KW-0812">Transmembrane</keyword>
<keyword evidence="1" id="KW-1133">Transmembrane helix</keyword>
<dbReference type="RefSeq" id="WP_006673999.1">
    <property type="nucleotide sequence ID" value="NZ_AOMA01000160.1"/>
</dbReference>
<dbReference type="AlphaFoldDB" id="M0LE61"/>
<dbReference type="Proteomes" id="UP000011607">
    <property type="component" value="Unassembled WGS sequence"/>
</dbReference>
<gene>
    <name evidence="2" type="ORF">C446_15563</name>
</gene>
<evidence type="ECO:0000256" key="1">
    <source>
        <dbReference type="SAM" id="Phobius"/>
    </source>
</evidence>
<accession>M0LE61</accession>
<dbReference type="STRING" id="1227454.C446_15563"/>
<sequence length="134" mass="14398">MPSPDLLAHLLPLLVVLFLPVAGLCLAYAIARDAETREANGTGWAAFVVLLPPIAVPVYLLYRRRLPARHEPAGPRERWVGSIGIAGVTGFLAVGLGMPPDPFTLALYVPVAVVVLMPVAYLLCYEPGWRTLGT</sequence>
<reference evidence="2 3" key="1">
    <citation type="journal article" date="2014" name="PLoS Genet.">
        <title>Phylogenetically driven sequencing of extremely halophilic archaea reveals strategies for static and dynamic osmo-response.</title>
        <authorList>
            <person name="Becker E.A."/>
            <person name="Seitzer P.M."/>
            <person name="Tritt A."/>
            <person name="Larsen D."/>
            <person name="Krusor M."/>
            <person name="Yao A.I."/>
            <person name="Wu D."/>
            <person name="Madern D."/>
            <person name="Eisen J.A."/>
            <person name="Darling A.E."/>
            <person name="Facciotti M.T."/>
        </authorList>
    </citation>
    <scope>NUCLEOTIDE SEQUENCE [LARGE SCALE GENOMIC DNA]</scope>
    <source>
        <strain evidence="2 3">JCM 10879</strain>
    </source>
</reference>
<keyword evidence="1" id="KW-0472">Membrane</keyword>
<proteinExistence type="predicted"/>
<dbReference type="OrthoDB" id="197233at2157"/>
<comment type="caution">
    <text evidence="2">The sequence shown here is derived from an EMBL/GenBank/DDBJ whole genome shotgun (WGS) entry which is preliminary data.</text>
</comment>
<feature type="transmembrane region" description="Helical" evidence="1">
    <location>
        <begin position="83"/>
        <end position="99"/>
    </location>
</feature>
<protein>
    <submittedName>
        <fullName evidence="2">Uncharacterized protein</fullName>
    </submittedName>
</protein>
<evidence type="ECO:0000313" key="3">
    <source>
        <dbReference type="Proteomes" id="UP000011607"/>
    </source>
</evidence>
<dbReference type="eggNOG" id="arCOG10179">
    <property type="taxonomic scope" value="Archaea"/>
</dbReference>